<keyword evidence="8 12" id="KW-0732">Signal</keyword>
<feature type="signal peptide" evidence="12">
    <location>
        <begin position="1"/>
        <end position="26"/>
    </location>
</feature>
<feature type="domain" description="PBP" evidence="13">
    <location>
        <begin position="34"/>
        <end position="276"/>
    </location>
</feature>
<evidence type="ECO:0000256" key="11">
    <source>
        <dbReference type="ARBA" id="ARBA00023288"/>
    </source>
</evidence>
<keyword evidence="15" id="KW-1185">Reference proteome</keyword>
<keyword evidence="9" id="KW-0472">Membrane</keyword>
<evidence type="ECO:0000256" key="4">
    <source>
        <dbReference type="ARBA" id="ARBA00011529"/>
    </source>
</evidence>
<evidence type="ECO:0000313" key="15">
    <source>
        <dbReference type="Proteomes" id="UP001224418"/>
    </source>
</evidence>
<evidence type="ECO:0000256" key="9">
    <source>
        <dbReference type="ARBA" id="ARBA00023136"/>
    </source>
</evidence>
<dbReference type="InterPro" id="IPR024370">
    <property type="entry name" value="PBP_domain"/>
</dbReference>
<feature type="chain" id="PRO_5044993551" description="Phosphate-binding protein" evidence="12">
    <location>
        <begin position="27"/>
        <end position="293"/>
    </location>
</feature>
<accession>A0ABU0JS08</accession>
<organism evidence="14 15">
    <name type="scientific">Hathewaya limosa</name>
    <name type="common">Clostridium limosum</name>
    <dbReference type="NCBI Taxonomy" id="1536"/>
    <lineage>
        <taxon>Bacteria</taxon>
        <taxon>Bacillati</taxon>
        <taxon>Bacillota</taxon>
        <taxon>Clostridia</taxon>
        <taxon>Eubacteriales</taxon>
        <taxon>Clostridiaceae</taxon>
        <taxon>Hathewaya</taxon>
    </lineage>
</organism>
<dbReference type="PANTHER" id="PTHR30570:SF4">
    <property type="entry name" value="PHOSPHATE-BINDING PROTEIN PSTS 1"/>
    <property type="match status" value="1"/>
</dbReference>
<protein>
    <recommendedName>
        <fullName evidence="12">Phosphate-binding protein</fullName>
    </recommendedName>
</protein>
<evidence type="ECO:0000256" key="10">
    <source>
        <dbReference type="ARBA" id="ARBA00023139"/>
    </source>
</evidence>
<gene>
    <name evidence="14" type="ORF">QOZ93_000701</name>
</gene>
<evidence type="ECO:0000256" key="5">
    <source>
        <dbReference type="ARBA" id="ARBA00022448"/>
    </source>
</evidence>
<evidence type="ECO:0000256" key="1">
    <source>
        <dbReference type="ARBA" id="ARBA00002841"/>
    </source>
</evidence>
<dbReference type="InterPro" id="IPR050811">
    <property type="entry name" value="Phosphate_ABC_transporter"/>
</dbReference>
<comment type="function">
    <text evidence="1">Part of the ABC transporter complex PstSACB involved in phosphate import.</text>
</comment>
<dbReference type="CDD" id="cd13653">
    <property type="entry name" value="PBP2_phosphate_like_1"/>
    <property type="match status" value="1"/>
</dbReference>
<sequence length="293" mass="31936">MKNSFTKIISLLIASTLIIGTFVGCGSSETTKAQKENNNAQTITAIGSSALQPLVEETAKNFKIKNPQVTINVQGGGSGAGINQVSEGTADIGNSDVLAEKKLKDKTKLAELIDNKVCGIGFAMVVSKDVKVNSLTKEQIQKIFIGEITNWKQVGGEDKEISVINRSSSSGTRAAFLDKIMEGKKEQESLGITQDSSGAVKTALQSTKGAISYLALPYITEEVKKDINLLKIDKVEPTIENIIEHKYDFWSYEHMYTKGEGKRVVKDFIDYTIGEENSSTIEKMGYIPVKNLK</sequence>
<dbReference type="Proteomes" id="UP001224418">
    <property type="component" value="Unassembled WGS sequence"/>
</dbReference>
<evidence type="ECO:0000256" key="8">
    <source>
        <dbReference type="ARBA" id="ARBA00022729"/>
    </source>
</evidence>
<evidence type="ECO:0000256" key="2">
    <source>
        <dbReference type="ARBA" id="ARBA00004193"/>
    </source>
</evidence>
<comment type="function">
    <text evidence="12">Involved in the system for phosphate transport across the cytoplasmic membrane.</text>
</comment>
<keyword evidence="5 12" id="KW-0813">Transport</keyword>
<reference evidence="14 15" key="1">
    <citation type="submission" date="2023-07" db="EMBL/GenBank/DDBJ databases">
        <title>Genomic Encyclopedia of Type Strains, Phase IV (KMG-IV): sequencing the most valuable type-strain genomes for metagenomic binning, comparative biology and taxonomic classification.</title>
        <authorList>
            <person name="Goeker M."/>
        </authorList>
    </citation>
    <scope>NUCLEOTIDE SEQUENCE [LARGE SCALE GENOMIC DNA]</scope>
    <source>
        <strain evidence="14 15">DSM 1400</strain>
    </source>
</reference>
<dbReference type="EMBL" id="JAUSWN010000004">
    <property type="protein sequence ID" value="MDQ0478973.1"/>
    <property type="molecule type" value="Genomic_DNA"/>
</dbReference>
<evidence type="ECO:0000256" key="6">
    <source>
        <dbReference type="ARBA" id="ARBA00022475"/>
    </source>
</evidence>
<keyword evidence="10 12" id="KW-0564">Palmitate</keyword>
<dbReference type="PANTHER" id="PTHR30570">
    <property type="entry name" value="PERIPLASMIC PHOSPHATE BINDING COMPONENT OF PHOSPHATE ABC TRANSPORTER"/>
    <property type="match status" value="1"/>
</dbReference>
<keyword evidence="11 12" id="KW-0449">Lipoprotein</keyword>
<comment type="subunit">
    <text evidence="4 12">The complex is composed of two ATP-binding proteins (PstB), two transmembrane proteins (PstC and PstA) and a solute-binding protein (PstS).</text>
</comment>
<proteinExistence type="inferred from homology"/>
<dbReference type="Pfam" id="PF12849">
    <property type="entry name" value="PBP_like_2"/>
    <property type="match status" value="1"/>
</dbReference>
<evidence type="ECO:0000256" key="12">
    <source>
        <dbReference type="RuleBase" id="RU367119"/>
    </source>
</evidence>
<name>A0ABU0JS08_HATLI</name>
<evidence type="ECO:0000256" key="3">
    <source>
        <dbReference type="ARBA" id="ARBA00008725"/>
    </source>
</evidence>
<keyword evidence="6 12" id="KW-1003">Cell membrane</keyword>
<evidence type="ECO:0000256" key="7">
    <source>
        <dbReference type="ARBA" id="ARBA00022592"/>
    </source>
</evidence>
<dbReference type="RefSeq" id="WP_111942808.1">
    <property type="nucleotide sequence ID" value="NZ_BAAACJ010000041.1"/>
</dbReference>
<dbReference type="SUPFAM" id="SSF53850">
    <property type="entry name" value="Periplasmic binding protein-like II"/>
    <property type="match status" value="1"/>
</dbReference>
<dbReference type="NCBIfam" id="TIGR02136">
    <property type="entry name" value="ptsS_2"/>
    <property type="match status" value="1"/>
</dbReference>
<keyword evidence="7 12" id="KW-0592">Phosphate transport</keyword>
<dbReference type="InterPro" id="IPR011862">
    <property type="entry name" value="Phos-bd"/>
</dbReference>
<evidence type="ECO:0000313" key="14">
    <source>
        <dbReference type="EMBL" id="MDQ0478973.1"/>
    </source>
</evidence>
<dbReference type="PROSITE" id="PS51257">
    <property type="entry name" value="PROKAR_LIPOPROTEIN"/>
    <property type="match status" value="1"/>
</dbReference>
<evidence type="ECO:0000259" key="13">
    <source>
        <dbReference type="Pfam" id="PF12849"/>
    </source>
</evidence>
<comment type="subcellular location">
    <subcellularLocation>
        <location evidence="2 12">Cell membrane</location>
        <topology evidence="2 12">Lipid-anchor</topology>
    </subcellularLocation>
</comment>
<comment type="caution">
    <text evidence="14">The sequence shown here is derived from an EMBL/GenBank/DDBJ whole genome shotgun (WGS) entry which is preliminary data.</text>
</comment>
<comment type="similarity">
    <text evidence="3 12">Belongs to the PstS family.</text>
</comment>
<dbReference type="Gene3D" id="3.40.190.10">
    <property type="entry name" value="Periplasmic binding protein-like II"/>
    <property type="match status" value="2"/>
</dbReference>